<protein>
    <submittedName>
        <fullName evidence="1">Uncharacterized protein</fullName>
    </submittedName>
</protein>
<accession>A0A7V8FHZ9</accession>
<gene>
    <name evidence="1" type="ORF">GAK31_01565</name>
</gene>
<sequence length="178" mass="20116">MHPPPHSRHRRRHIDTFIQQDRRLRQQHPLPYFLAPWGWCFAKNNLLDATPAVLEDVADPDVAFLLRDLYFGGMVFYANGDFALRHGERVRASLYVHYAPAAACPYELSLHLRKGTSRNSAHQLDLEHSAATARDACTVINTWMAAVSGDFVDGYNPAADRMDDWFSAASVMDRSSAC</sequence>
<evidence type="ECO:0000313" key="2">
    <source>
        <dbReference type="Proteomes" id="UP000487117"/>
    </source>
</evidence>
<dbReference type="Proteomes" id="UP000487117">
    <property type="component" value="Unassembled WGS sequence"/>
</dbReference>
<name>A0A7V8FHZ9_STEMA</name>
<comment type="caution">
    <text evidence="1">The sequence shown here is derived from an EMBL/GenBank/DDBJ whole genome shotgun (WGS) entry which is preliminary data.</text>
</comment>
<organism evidence="1 2">
    <name type="scientific">Stenotrophomonas maltophilia</name>
    <name type="common">Pseudomonas maltophilia</name>
    <name type="synonym">Xanthomonas maltophilia</name>
    <dbReference type="NCBI Taxonomy" id="40324"/>
    <lineage>
        <taxon>Bacteria</taxon>
        <taxon>Pseudomonadati</taxon>
        <taxon>Pseudomonadota</taxon>
        <taxon>Gammaproteobacteria</taxon>
        <taxon>Lysobacterales</taxon>
        <taxon>Lysobacteraceae</taxon>
        <taxon>Stenotrophomonas</taxon>
        <taxon>Stenotrophomonas maltophilia group</taxon>
    </lineage>
</organism>
<evidence type="ECO:0000313" key="1">
    <source>
        <dbReference type="EMBL" id="KAF1016081.1"/>
    </source>
</evidence>
<dbReference type="EMBL" id="WNDS01000002">
    <property type="protein sequence ID" value="KAF1016081.1"/>
    <property type="molecule type" value="Genomic_DNA"/>
</dbReference>
<reference evidence="2" key="1">
    <citation type="journal article" date="2020" name="MBio">
        <title>Horizontal gene transfer to a defensive symbiont with a reduced genome amongst a multipartite beetle microbiome.</title>
        <authorList>
            <person name="Waterworth S.C."/>
            <person name="Florez L.V."/>
            <person name="Rees E.R."/>
            <person name="Hertweck C."/>
            <person name="Kaltenpoth M."/>
            <person name="Kwan J.C."/>
        </authorList>
    </citation>
    <scope>NUCLEOTIDE SEQUENCE [LARGE SCALE GENOMIC DNA]</scope>
</reference>
<dbReference type="AlphaFoldDB" id="A0A7V8FHZ9"/>
<proteinExistence type="predicted"/>